<sequence length="80" mass="8960">MIKISVTEARANLSAILSKCAYGNEQYVIMRRNKPVAALVSVDDLGIVEQHEERKGLASVVGKWEGFEEIVVRRCRDIAE</sequence>
<evidence type="ECO:0000256" key="1">
    <source>
        <dbReference type="ARBA" id="ARBA00009981"/>
    </source>
</evidence>
<proteinExistence type="inferred from homology"/>
<protein>
    <recommendedName>
        <fullName evidence="2">Antitoxin</fullName>
    </recommendedName>
</protein>
<keyword evidence="4" id="KW-1185">Reference proteome</keyword>
<dbReference type="Gene3D" id="3.40.1620.10">
    <property type="entry name" value="YefM-like domain"/>
    <property type="match status" value="1"/>
</dbReference>
<dbReference type="InterPro" id="IPR006442">
    <property type="entry name" value="Antitoxin_Phd/YefM"/>
</dbReference>
<dbReference type="InterPro" id="IPR036165">
    <property type="entry name" value="YefM-like_sf"/>
</dbReference>
<dbReference type="RefSeq" id="WP_246913315.1">
    <property type="nucleotide sequence ID" value="NZ_JALJRB010000027.1"/>
</dbReference>
<evidence type="ECO:0000313" key="4">
    <source>
        <dbReference type="Proteomes" id="UP001165427"/>
    </source>
</evidence>
<comment type="similarity">
    <text evidence="1 2">Belongs to the phD/YefM antitoxin family.</text>
</comment>
<comment type="function">
    <text evidence="2">Antitoxin component of a type II toxin-antitoxin (TA) system.</text>
</comment>
<accession>A0AA41UJZ2</accession>
<gene>
    <name evidence="3" type="ORF">MRX98_18045</name>
</gene>
<dbReference type="AlphaFoldDB" id="A0AA41UJZ2"/>
<comment type="caution">
    <text evidence="3">The sequence shown here is derived from an EMBL/GenBank/DDBJ whole genome shotgun (WGS) entry which is preliminary data.</text>
</comment>
<reference evidence="3" key="1">
    <citation type="submission" date="2022-04" db="EMBL/GenBank/DDBJ databases">
        <title>Desulfatitalea alkaliphila sp. nov., a novel anaerobic sulfate-reducing bacterium isolated from terrestrial mud volcano, Taman Peninsula, Russia.</title>
        <authorList>
            <person name="Khomyakova M.A."/>
            <person name="Merkel A.Y."/>
            <person name="Slobodkin A.I."/>
        </authorList>
    </citation>
    <scope>NUCLEOTIDE SEQUENCE</scope>
    <source>
        <strain evidence="3">M08but</strain>
    </source>
</reference>
<dbReference type="NCBIfam" id="TIGR01552">
    <property type="entry name" value="phd_fam"/>
    <property type="match status" value="1"/>
</dbReference>
<dbReference type="Pfam" id="PF02604">
    <property type="entry name" value="PhdYeFM_antitox"/>
    <property type="match status" value="1"/>
</dbReference>
<dbReference type="Proteomes" id="UP001165427">
    <property type="component" value="Unassembled WGS sequence"/>
</dbReference>
<evidence type="ECO:0000256" key="2">
    <source>
        <dbReference type="RuleBase" id="RU362080"/>
    </source>
</evidence>
<dbReference type="EMBL" id="JALJRB010000027">
    <property type="protein sequence ID" value="MCJ8502485.1"/>
    <property type="molecule type" value="Genomic_DNA"/>
</dbReference>
<dbReference type="SUPFAM" id="SSF143120">
    <property type="entry name" value="YefM-like"/>
    <property type="match status" value="1"/>
</dbReference>
<organism evidence="3 4">
    <name type="scientific">Desulfatitalea alkaliphila</name>
    <dbReference type="NCBI Taxonomy" id="2929485"/>
    <lineage>
        <taxon>Bacteria</taxon>
        <taxon>Pseudomonadati</taxon>
        <taxon>Thermodesulfobacteriota</taxon>
        <taxon>Desulfobacteria</taxon>
        <taxon>Desulfobacterales</taxon>
        <taxon>Desulfosarcinaceae</taxon>
        <taxon>Desulfatitalea</taxon>
    </lineage>
</organism>
<evidence type="ECO:0000313" key="3">
    <source>
        <dbReference type="EMBL" id="MCJ8502485.1"/>
    </source>
</evidence>
<name>A0AA41UJZ2_9BACT</name>